<evidence type="ECO:0000256" key="2">
    <source>
        <dbReference type="SAM" id="MobiDB-lite"/>
    </source>
</evidence>
<protein>
    <recommendedName>
        <fullName evidence="5">Chromosome segregation ATPase</fullName>
    </recommendedName>
</protein>
<evidence type="ECO:0000256" key="1">
    <source>
        <dbReference type="SAM" id="Coils"/>
    </source>
</evidence>
<organism evidence="3 4">
    <name type="scientific">Streptomyces xinghaiensis</name>
    <dbReference type="NCBI Taxonomy" id="1038928"/>
    <lineage>
        <taxon>Bacteria</taxon>
        <taxon>Bacillati</taxon>
        <taxon>Actinomycetota</taxon>
        <taxon>Actinomycetes</taxon>
        <taxon>Kitasatosporales</taxon>
        <taxon>Streptomycetaceae</taxon>
        <taxon>Streptomyces</taxon>
    </lineage>
</organism>
<proteinExistence type="predicted"/>
<gene>
    <name evidence="3" type="ORF">SFRA_007085</name>
</gene>
<feature type="region of interest" description="Disordered" evidence="2">
    <location>
        <begin position="383"/>
        <end position="407"/>
    </location>
</feature>
<keyword evidence="4" id="KW-1185">Reference proteome</keyword>
<dbReference type="EMBL" id="JNAD02000003">
    <property type="protein sequence ID" value="RKM97023.1"/>
    <property type="molecule type" value="Genomic_DNA"/>
</dbReference>
<evidence type="ECO:0000313" key="3">
    <source>
        <dbReference type="EMBL" id="RKM97023.1"/>
    </source>
</evidence>
<reference evidence="3 4" key="1">
    <citation type="journal article" date="2014" name="Genome Announc.">
        <title>Draft Genome Sequence of Streptomyces fradiae ATCC 19609, a Strain Highly Sensitive to Antibiotics.</title>
        <authorList>
            <person name="Bekker O.B."/>
            <person name="Klimina K.M."/>
            <person name="Vatlin A.A."/>
            <person name="Zakharevich N.V."/>
            <person name="Kasianov A.S."/>
            <person name="Danilenko V.N."/>
        </authorList>
    </citation>
    <scope>NUCLEOTIDE SEQUENCE [LARGE SCALE GENOMIC DNA]</scope>
    <source>
        <strain evidence="3 4">ATCC 19609</strain>
    </source>
</reference>
<keyword evidence="1" id="KW-0175">Coiled coil</keyword>
<feature type="coiled-coil region" evidence="1">
    <location>
        <begin position="574"/>
        <end position="608"/>
    </location>
</feature>
<dbReference type="Proteomes" id="UP000028058">
    <property type="component" value="Unassembled WGS sequence"/>
</dbReference>
<name>A0A3R7FGW2_9ACTN</name>
<dbReference type="AlphaFoldDB" id="A0A3R7FGW2"/>
<comment type="caution">
    <text evidence="3">The sequence shown here is derived from an EMBL/GenBank/DDBJ whole genome shotgun (WGS) entry which is preliminary data.</text>
</comment>
<evidence type="ECO:0000313" key="4">
    <source>
        <dbReference type="Proteomes" id="UP000028058"/>
    </source>
</evidence>
<sequence length="1030" mass="114109">MSDKKPPEDIVGERVLVGLQSVRISRLSTHPIPVAAGTLIAVAGQGPKDSNGAGKSSLLAQISLLHADEQWRFGSGAPAAVDLLFNSEDAGGEDRWGNADHGYLIGVFAPAVGTLDQLQAGALTVWIRIDRSRQKGPRLKLRWQDGLLLPAGDSEAEREQAANSLWQALPARAGRHDVAARDLPRTLYGEHVRCVSFLSTSVRASAAPNLLAQPLNEISERRIFEAIAALTGIDHELQQERQARRNEYDRLQEASNAESDLATWEERTQVIEDGIDARDQARQCVVEAADRWRSHIARRLYDTLQRDADIQAEIAGIDTEIEQGSRRVHELVRRVKELADDEAFTQRQQVAMSTFDRLDSVDRDLDKQVAKLQQKIEEADGLLREAERKARDADGRDEPTANQERADADAHLEKMVKAVGVAEKALSDAKAILEDAESGRDLARQQIDVLATERISAICLLDAIVLTDQQRPKWEPALWPYREAAVVDSDDLDRASALLADLPGSTLIAANLTARAGHVDLPGNAHPQYDLSGFLAALDTRVVARTNPDRVHDEAGIVTIGGFPRPVTDRAARIAAARDRVHQQSDIHQEAERKRKTAVQQVTVAERRQKGVRAAAEAVKLDRKISNLKVKDQAAQDERAKLIPELTAAAAERDEVLRLAAVRENQITFLREQKTALDKSNKGRREEIGNLRKEQAQLDLDGLKSHWDGTLESASEYLLALPDNQQSWTAEDWWEEAKNLISTAISKCFPPTASETMPREITGLLAEFSQRGPGSSTRAQAVFTPLRHALHVYLRQHEDTDQYERQQIAIQRNERRESLDAARIGHEEAVQASRAHRGALTSAIKQKLVDVAAAFDRLDMAHGGYGAWLDCAEPPPPADPTEDWDWKVTPMWRRARGRRHIPYNRRANTAQIDDRAIKLVCAAAAASGTGRPLVLVLDELGRNLGKQHRREAVALLGQIGRESGITVVGALQDDMESYAIDACGEYVKLRRSSDSSPYNEQPVVVGYDEHGPRVELLRAWLTGNEYQEPV</sequence>
<dbReference type="OrthoDB" id="3307982at2"/>
<accession>A0A3R7FGW2</accession>
<evidence type="ECO:0008006" key="5">
    <source>
        <dbReference type="Google" id="ProtNLM"/>
    </source>
</evidence>
<dbReference type="RefSeq" id="WP_043465993.1">
    <property type="nucleotide sequence ID" value="NZ_CP134822.1"/>
</dbReference>